<dbReference type="EMBL" id="MVBM01000006">
    <property type="protein sequence ID" value="OOK70836.1"/>
    <property type="molecule type" value="Genomic_DNA"/>
</dbReference>
<protein>
    <submittedName>
        <fullName evidence="1">Uncharacterized protein</fullName>
    </submittedName>
</protein>
<dbReference type="AlphaFoldDB" id="A0A1V3WWA3"/>
<name>A0A1V3WWA3_MYCKA</name>
<accession>A0A1V3WWA3</accession>
<evidence type="ECO:0000313" key="1">
    <source>
        <dbReference type="EMBL" id="OOK70836.1"/>
    </source>
</evidence>
<dbReference type="Proteomes" id="UP000189229">
    <property type="component" value="Unassembled WGS sequence"/>
</dbReference>
<organism evidence="1 2">
    <name type="scientific">Mycobacterium kansasii</name>
    <dbReference type="NCBI Taxonomy" id="1768"/>
    <lineage>
        <taxon>Bacteria</taxon>
        <taxon>Bacillati</taxon>
        <taxon>Actinomycetota</taxon>
        <taxon>Actinomycetes</taxon>
        <taxon>Mycobacteriales</taxon>
        <taxon>Mycobacteriaceae</taxon>
        <taxon>Mycobacterium</taxon>
    </lineage>
</organism>
<proteinExistence type="predicted"/>
<comment type="caution">
    <text evidence="1">The sequence shown here is derived from an EMBL/GenBank/DDBJ whole genome shotgun (WGS) entry which is preliminary data.</text>
</comment>
<sequence>MNNPEIAADTSSAPAATKPVVGAAAAALAELIVELMSARSVAAAAMVCGAVITNDI</sequence>
<evidence type="ECO:0000313" key="2">
    <source>
        <dbReference type="Proteomes" id="UP000189229"/>
    </source>
</evidence>
<gene>
    <name evidence="1" type="ORF">BZL30_6674</name>
</gene>
<reference evidence="1 2" key="1">
    <citation type="submission" date="2017-02" db="EMBL/GenBank/DDBJ databases">
        <title>Complete genome sequences of Mycobacterium kansasii strains isolated from rhesus macaques.</title>
        <authorList>
            <person name="Panda A."/>
            <person name="Nagaraj S."/>
            <person name="Zhao X."/>
            <person name="Tettelin H."/>
            <person name="Detolla L.J."/>
        </authorList>
    </citation>
    <scope>NUCLEOTIDE SEQUENCE [LARGE SCALE GENOMIC DNA]</scope>
    <source>
        <strain evidence="1 2">11-3813</strain>
    </source>
</reference>